<name>A0ABW6W7V6_9ACTN</name>
<organism evidence="1 2">
    <name type="scientific">Paractinoplanes globisporus</name>
    <dbReference type="NCBI Taxonomy" id="113565"/>
    <lineage>
        <taxon>Bacteria</taxon>
        <taxon>Bacillati</taxon>
        <taxon>Actinomycetota</taxon>
        <taxon>Actinomycetes</taxon>
        <taxon>Micromonosporales</taxon>
        <taxon>Micromonosporaceae</taxon>
        <taxon>Paractinoplanes</taxon>
    </lineage>
</organism>
<evidence type="ECO:0000313" key="2">
    <source>
        <dbReference type="Proteomes" id="UP001602245"/>
    </source>
</evidence>
<evidence type="ECO:0000313" key="1">
    <source>
        <dbReference type="EMBL" id="MFF5289384.1"/>
    </source>
</evidence>
<gene>
    <name evidence="1" type="ORF">ACFY35_08095</name>
</gene>
<accession>A0ABW6W7V6</accession>
<dbReference type="Pfam" id="PF10604">
    <property type="entry name" value="Polyketide_cyc2"/>
    <property type="match status" value="1"/>
</dbReference>
<dbReference type="EMBL" id="JBIAZU010000001">
    <property type="protein sequence ID" value="MFF5289384.1"/>
    <property type="molecule type" value="Genomic_DNA"/>
</dbReference>
<dbReference type="InterPro" id="IPR019587">
    <property type="entry name" value="Polyketide_cyclase/dehydratase"/>
</dbReference>
<proteinExistence type="predicted"/>
<dbReference type="SUPFAM" id="SSF55961">
    <property type="entry name" value="Bet v1-like"/>
    <property type="match status" value="1"/>
</dbReference>
<keyword evidence="2" id="KW-1185">Reference proteome</keyword>
<reference evidence="1 2" key="1">
    <citation type="submission" date="2024-10" db="EMBL/GenBank/DDBJ databases">
        <title>The Natural Products Discovery Center: Release of the First 8490 Sequenced Strains for Exploring Actinobacteria Biosynthetic Diversity.</title>
        <authorList>
            <person name="Kalkreuter E."/>
            <person name="Kautsar S.A."/>
            <person name="Yang D."/>
            <person name="Bader C.D."/>
            <person name="Teijaro C.N."/>
            <person name="Fluegel L."/>
            <person name="Davis C.M."/>
            <person name="Simpson J.R."/>
            <person name="Lauterbach L."/>
            <person name="Steele A.D."/>
            <person name="Gui C."/>
            <person name="Meng S."/>
            <person name="Li G."/>
            <person name="Viehrig K."/>
            <person name="Ye F."/>
            <person name="Su P."/>
            <person name="Kiefer A.F."/>
            <person name="Nichols A."/>
            <person name="Cepeda A.J."/>
            <person name="Yan W."/>
            <person name="Fan B."/>
            <person name="Jiang Y."/>
            <person name="Adhikari A."/>
            <person name="Zheng C.-J."/>
            <person name="Schuster L."/>
            <person name="Cowan T.M."/>
            <person name="Smanski M.J."/>
            <person name="Chevrette M.G."/>
            <person name="De Carvalho L.P.S."/>
            <person name="Shen B."/>
        </authorList>
    </citation>
    <scope>NUCLEOTIDE SEQUENCE [LARGE SCALE GENOMIC DNA]</scope>
    <source>
        <strain evidence="1 2">NPDC000087</strain>
    </source>
</reference>
<dbReference type="InterPro" id="IPR023393">
    <property type="entry name" value="START-like_dom_sf"/>
</dbReference>
<protein>
    <submittedName>
        <fullName evidence="1">SRPBCC family protein</fullName>
    </submittedName>
</protein>
<dbReference type="RefSeq" id="WP_020509721.1">
    <property type="nucleotide sequence ID" value="NZ_JBIAZU010000001.1"/>
</dbReference>
<sequence length="145" mass="15992">MKFTNTITIDRRLADVFGFLADFENVPLWNYAISDTRKIDGDPVGVGSRYRQTRTLPARREETFEVTQFERDQMLSIRGALGPFHSEVTYLLTPAGNGTLLTNTMKLEASGPVRLVAPLAAAGIKSAVAANLGVLKQLLEERRPA</sequence>
<dbReference type="Gene3D" id="3.30.530.20">
    <property type="match status" value="1"/>
</dbReference>
<dbReference type="Proteomes" id="UP001602245">
    <property type="component" value="Unassembled WGS sequence"/>
</dbReference>
<comment type="caution">
    <text evidence="1">The sequence shown here is derived from an EMBL/GenBank/DDBJ whole genome shotgun (WGS) entry which is preliminary data.</text>
</comment>